<keyword evidence="2" id="KW-1185">Reference proteome</keyword>
<dbReference type="EMBL" id="CAJVPY010017467">
    <property type="protein sequence ID" value="CAG8762133.1"/>
    <property type="molecule type" value="Genomic_DNA"/>
</dbReference>
<dbReference type="Gene3D" id="3.20.20.370">
    <property type="entry name" value="Glycoside hydrolase/deacetylase"/>
    <property type="match status" value="1"/>
</dbReference>
<dbReference type="AlphaFoldDB" id="A0A9N9J3G9"/>
<sequence length="131" mass="14624">SAIRSALIANGMDKVVIWDVDPQDSIDGVTESQSEETFDQEICDLNPHIVISHDRIETESTNNGYQFDTVAGCVGDGDSSNWYNVDTESFGTRDETWTCTSDDMHNSFDTSPNRVVAINIKPFKILLYKPN</sequence>
<proteinExistence type="predicted"/>
<evidence type="ECO:0000313" key="1">
    <source>
        <dbReference type="EMBL" id="CAG8762133.1"/>
    </source>
</evidence>
<protein>
    <submittedName>
        <fullName evidence="1">14411_t:CDS:1</fullName>
    </submittedName>
</protein>
<dbReference type="Proteomes" id="UP000789405">
    <property type="component" value="Unassembled WGS sequence"/>
</dbReference>
<comment type="caution">
    <text evidence="1">The sequence shown here is derived from an EMBL/GenBank/DDBJ whole genome shotgun (WGS) entry which is preliminary data.</text>
</comment>
<evidence type="ECO:0000313" key="2">
    <source>
        <dbReference type="Proteomes" id="UP000789405"/>
    </source>
</evidence>
<name>A0A9N9J3G9_9GLOM</name>
<organism evidence="1 2">
    <name type="scientific">Dentiscutata erythropus</name>
    <dbReference type="NCBI Taxonomy" id="1348616"/>
    <lineage>
        <taxon>Eukaryota</taxon>
        <taxon>Fungi</taxon>
        <taxon>Fungi incertae sedis</taxon>
        <taxon>Mucoromycota</taxon>
        <taxon>Glomeromycotina</taxon>
        <taxon>Glomeromycetes</taxon>
        <taxon>Diversisporales</taxon>
        <taxon>Gigasporaceae</taxon>
        <taxon>Dentiscutata</taxon>
    </lineage>
</organism>
<feature type="non-terminal residue" evidence="1">
    <location>
        <position position="1"/>
    </location>
</feature>
<reference evidence="1" key="1">
    <citation type="submission" date="2021-06" db="EMBL/GenBank/DDBJ databases">
        <authorList>
            <person name="Kallberg Y."/>
            <person name="Tangrot J."/>
            <person name="Rosling A."/>
        </authorList>
    </citation>
    <scope>NUCLEOTIDE SEQUENCE</scope>
    <source>
        <strain evidence="1">MA453B</strain>
    </source>
</reference>
<gene>
    <name evidence="1" type="ORF">DERYTH_LOCUS17920</name>
</gene>
<accession>A0A9N9J3G9</accession>
<dbReference type="OrthoDB" id="407355at2759"/>